<keyword evidence="3 8" id="KW-0349">Heme</keyword>
<evidence type="ECO:0000256" key="2">
    <source>
        <dbReference type="ARBA" id="ARBA00010617"/>
    </source>
</evidence>
<evidence type="ECO:0000256" key="1">
    <source>
        <dbReference type="ARBA" id="ARBA00001971"/>
    </source>
</evidence>
<proteinExistence type="inferred from homology"/>
<dbReference type="GO" id="GO:0005506">
    <property type="term" value="F:iron ion binding"/>
    <property type="evidence" value="ECO:0007669"/>
    <property type="project" value="InterPro"/>
</dbReference>
<keyword evidence="4 8" id="KW-0479">Metal-binding</keyword>
<keyword evidence="6 8" id="KW-0408">Iron</keyword>
<evidence type="ECO:0000256" key="5">
    <source>
        <dbReference type="ARBA" id="ARBA00023002"/>
    </source>
</evidence>
<protein>
    <submittedName>
        <fullName evidence="9">Cytochrome P450</fullName>
    </submittedName>
</protein>
<comment type="similarity">
    <text evidence="2 8">Belongs to the cytochrome P450 family.</text>
</comment>
<dbReference type="AlphaFoldDB" id="A0A370HAD2"/>
<gene>
    <name evidence="9" type="ORF">DFR68_10226</name>
</gene>
<evidence type="ECO:0000313" key="9">
    <source>
        <dbReference type="EMBL" id="RDI53906.1"/>
    </source>
</evidence>
<dbReference type="CDD" id="cd20625">
    <property type="entry name" value="CYP164-like"/>
    <property type="match status" value="1"/>
</dbReference>
<evidence type="ECO:0000313" key="10">
    <source>
        <dbReference type="Proteomes" id="UP000255355"/>
    </source>
</evidence>
<comment type="caution">
    <text evidence="9">The sequence shown here is derived from an EMBL/GenBank/DDBJ whole genome shotgun (WGS) entry which is preliminary data.</text>
</comment>
<keyword evidence="10" id="KW-1185">Reference proteome</keyword>
<dbReference type="PANTHER" id="PTHR46696:SF4">
    <property type="entry name" value="BIOTIN BIOSYNTHESIS CYTOCHROME P450"/>
    <property type="match status" value="1"/>
</dbReference>
<dbReference type="STRING" id="1210089.GCA_001613165_06924"/>
<dbReference type="FunFam" id="1.10.630.10:FF:000018">
    <property type="entry name" value="Cytochrome P450 monooxygenase"/>
    <property type="match status" value="1"/>
</dbReference>
<dbReference type="Gene3D" id="1.10.630.10">
    <property type="entry name" value="Cytochrome P450"/>
    <property type="match status" value="1"/>
</dbReference>
<evidence type="ECO:0000256" key="8">
    <source>
        <dbReference type="RuleBase" id="RU000461"/>
    </source>
</evidence>
<evidence type="ECO:0000256" key="7">
    <source>
        <dbReference type="ARBA" id="ARBA00023033"/>
    </source>
</evidence>
<dbReference type="InterPro" id="IPR036396">
    <property type="entry name" value="Cyt_P450_sf"/>
</dbReference>
<keyword evidence="5 8" id="KW-0560">Oxidoreductase</keyword>
<evidence type="ECO:0000256" key="3">
    <source>
        <dbReference type="ARBA" id="ARBA00022617"/>
    </source>
</evidence>
<keyword evidence="7 8" id="KW-0503">Monooxygenase</keyword>
<dbReference type="PROSITE" id="PS00086">
    <property type="entry name" value="CYTOCHROME_P450"/>
    <property type="match status" value="1"/>
</dbReference>
<dbReference type="RefSeq" id="WP_068029759.1">
    <property type="nucleotide sequence ID" value="NZ_QQAZ01000002.1"/>
</dbReference>
<dbReference type="InterPro" id="IPR002397">
    <property type="entry name" value="Cyt_P450_B"/>
</dbReference>
<dbReference type="GO" id="GO:0020037">
    <property type="term" value="F:heme binding"/>
    <property type="evidence" value="ECO:0007669"/>
    <property type="project" value="InterPro"/>
</dbReference>
<dbReference type="Pfam" id="PF00067">
    <property type="entry name" value="p450"/>
    <property type="match status" value="1"/>
</dbReference>
<dbReference type="GO" id="GO:0036199">
    <property type="term" value="F:cholest-4-en-3-one 26-monooxygenase activity"/>
    <property type="evidence" value="ECO:0007669"/>
    <property type="project" value="TreeGrafter"/>
</dbReference>
<reference evidence="9 10" key="1">
    <citation type="submission" date="2018-07" db="EMBL/GenBank/DDBJ databases">
        <title>Genomic Encyclopedia of Type Strains, Phase IV (KMG-IV): sequencing the most valuable type-strain genomes for metagenomic binning, comparative biology and taxonomic classification.</title>
        <authorList>
            <person name="Goeker M."/>
        </authorList>
    </citation>
    <scope>NUCLEOTIDE SEQUENCE [LARGE SCALE GENOMIC DNA]</scope>
    <source>
        <strain evidence="9 10">DSM 44952</strain>
    </source>
</reference>
<dbReference type="Proteomes" id="UP000255355">
    <property type="component" value="Unassembled WGS sequence"/>
</dbReference>
<dbReference type="GO" id="GO:0006707">
    <property type="term" value="P:cholesterol catabolic process"/>
    <property type="evidence" value="ECO:0007669"/>
    <property type="project" value="TreeGrafter"/>
</dbReference>
<name>A0A370HAD2_9NOCA</name>
<dbReference type="EMBL" id="QQAZ01000002">
    <property type="protein sequence ID" value="RDI53906.1"/>
    <property type="molecule type" value="Genomic_DNA"/>
</dbReference>
<dbReference type="PANTHER" id="PTHR46696">
    <property type="entry name" value="P450, PUTATIVE (EUROFUNG)-RELATED"/>
    <property type="match status" value="1"/>
</dbReference>
<dbReference type="InterPro" id="IPR001128">
    <property type="entry name" value="Cyt_P450"/>
</dbReference>
<comment type="cofactor">
    <cofactor evidence="1">
        <name>heme</name>
        <dbReference type="ChEBI" id="CHEBI:30413"/>
    </cofactor>
</comment>
<dbReference type="SUPFAM" id="SSF48264">
    <property type="entry name" value="Cytochrome P450"/>
    <property type="match status" value="1"/>
</dbReference>
<organism evidence="9 10">
    <name type="scientific">Nocardia mexicana</name>
    <dbReference type="NCBI Taxonomy" id="279262"/>
    <lineage>
        <taxon>Bacteria</taxon>
        <taxon>Bacillati</taxon>
        <taxon>Actinomycetota</taxon>
        <taxon>Actinomycetes</taxon>
        <taxon>Mycobacteriales</taxon>
        <taxon>Nocardiaceae</taxon>
        <taxon>Nocardia</taxon>
    </lineage>
</organism>
<evidence type="ECO:0000256" key="6">
    <source>
        <dbReference type="ARBA" id="ARBA00023004"/>
    </source>
</evidence>
<dbReference type="PRINTS" id="PR00359">
    <property type="entry name" value="BP450"/>
</dbReference>
<dbReference type="InterPro" id="IPR017972">
    <property type="entry name" value="Cyt_P450_CS"/>
</dbReference>
<evidence type="ECO:0000256" key="4">
    <source>
        <dbReference type="ARBA" id="ARBA00022723"/>
    </source>
</evidence>
<accession>A0A370HAD2</accession>
<dbReference type="GO" id="GO:0008395">
    <property type="term" value="F:steroid hydroxylase activity"/>
    <property type="evidence" value="ECO:0007669"/>
    <property type="project" value="TreeGrafter"/>
</dbReference>
<sequence>MKTRIRWAAMHGLPRAFLKVQARRGEPLARILADPRTRANPYLLADRIRARGRLVHTPFTWVTADHDIVRNTLRSNDFGVAGPADMDLPRPLLAAIRATDPQLPNPIEPPAMIAVDPPHHTRYRKLVAREFTPRAVRRLTDRIDEVTGELLDALAARNSADLIADFAAELPAAIISEMLGVPADVRARMLAAGEAGAALLDVGISWRAYRRAQEGLRDSRDFLEEHLDRLRAEPGENILSALVTGGQLTRQELMYSAALIAGAGFETTVNLIGNGVVALHRNPEQLELLRARPGLWADAVEEILRFDSPVQLTARKALRDMEIDGHVIARGEMITMLVGGANRDPEVFANPNAFDVTRPNSRDHVSFSSGVHSCLGATLARTEGAIALRSLHERFPELRIGGEPQRRELVNLRGYARIPVVLGSHCSGRGHLSPAP</sequence>
<dbReference type="OrthoDB" id="142769at2"/>